<dbReference type="PANTHER" id="PTHR30558">
    <property type="entry name" value="EXBD MEMBRANE COMPONENT OF PMF-DRIVEN MACROMOLECULE IMPORT SYSTEM"/>
    <property type="match status" value="1"/>
</dbReference>
<evidence type="ECO:0000256" key="2">
    <source>
        <dbReference type="ARBA" id="ARBA00005811"/>
    </source>
</evidence>
<organism evidence="9 10">
    <name type="scientific">Leptolyngbya foveolarum</name>
    <dbReference type="NCBI Taxonomy" id="47253"/>
    <lineage>
        <taxon>Bacteria</taxon>
        <taxon>Bacillati</taxon>
        <taxon>Cyanobacteriota</taxon>
        <taxon>Cyanophyceae</taxon>
        <taxon>Leptolyngbyales</taxon>
        <taxon>Leptolyngbyaceae</taxon>
        <taxon>Leptolyngbya group</taxon>
        <taxon>Leptolyngbya</taxon>
    </lineage>
</organism>
<dbReference type="AlphaFoldDB" id="A0A2W4UH13"/>
<reference evidence="9 10" key="2">
    <citation type="submission" date="2018-06" db="EMBL/GenBank/DDBJ databases">
        <title>Metagenomic assembly of (sub)arctic Cyanobacteria and their associated microbiome from non-axenic cultures.</title>
        <authorList>
            <person name="Baurain D."/>
        </authorList>
    </citation>
    <scope>NUCLEOTIDE SEQUENCE [LARGE SCALE GENOMIC DNA]</scope>
    <source>
        <strain evidence="9">ULC129bin1</strain>
    </source>
</reference>
<evidence type="ECO:0000256" key="1">
    <source>
        <dbReference type="ARBA" id="ARBA00004162"/>
    </source>
</evidence>
<dbReference type="PANTHER" id="PTHR30558:SF3">
    <property type="entry name" value="BIOPOLYMER TRANSPORT PROTEIN EXBD-RELATED"/>
    <property type="match status" value="1"/>
</dbReference>
<evidence type="ECO:0000256" key="7">
    <source>
        <dbReference type="RuleBase" id="RU003879"/>
    </source>
</evidence>
<evidence type="ECO:0000256" key="6">
    <source>
        <dbReference type="ARBA" id="ARBA00023136"/>
    </source>
</evidence>
<keyword evidence="5 8" id="KW-1133">Transmembrane helix</keyword>
<dbReference type="Gene3D" id="3.30.420.270">
    <property type="match status" value="1"/>
</dbReference>
<dbReference type="GO" id="GO:0022857">
    <property type="term" value="F:transmembrane transporter activity"/>
    <property type="evidence" value="ECO:0007669"/>
    <property type="project" value="InterPro"/>
</dbReference>
<dbReference type="Pfam" id="PF02472">
    <property type="entry name" value="ExbD"/>
    <property type="match status" value="1"/>
</dbReference>
<reference evidence="10" key="1">
    <citation type="submission" date="2018-04" db="EMBL/GenBank/DDBJ databases">
        <authorList>
            <person name="Cornet L."/>
        </authorList>
    </citation>
    <scope>NUCLEOTIDE SEQUENCE [LARGE SCALE GENOMIC DNA]</scope>
</reference>
<dbReference type="InterPro" id="IPR003400">
    <property type="entry name" value="ExbD"/>
</dbReference>
<gene>
    <name evidence="9" type="ORF">DCF25_09875</name>
</gene>
<evidence type="ECO:0000313" key="9">
    <source>
        <dbReference type="EMBL" id="PZO18390.1"/>
    </source>
</evidence>
<comment type="similarity">
    <text evidence="2 7">Belongs to the ExbD/TolR family.</text>
</comment>
<dbReference type="GO" id="GO:0005886">
    <property type="term" value="C:plasma membrane"/>
    <property type="evidence" value="ECO:0007669"/>
    <property type="project" value="UniProtKB-SubCell"/>
</dbReference>
<comment type="subcellular location">
    <subcellularLocation>
        <location evidence="1">Cell membrane</location>
        <topology evidence="1">Single-pass membrane protein</topology>
    </subcellularLocation>
    <subcellularLocation>
        <location evidence="7">Cell membrane</location>
        <topology evidence="7">Single-pass type II membrane protein</topology>
    </subcellularLocation>
</comment>
<evidence type="ECO:0000256" key="5">
    <source>
        <dbReference type="ARBA" id="ARBA00022989"/>
    </source>
</evidence>
<keyword evidence="4 7" id="KW-0812">Transmembrane</keyword>
<keyword evidence="6 8" id="KW-0472">Membrane</keyword>
<keyword evidence="7" id="KW-0813">Transport</keyword>
<dbReference type="Proteomes" id="UP000249354">
    <property type="component" value="Unassembled WGS sequence"/>
</dbReference>
<evidence type="ECO:0000256" key="3">
    <source>
        <dbReference type="ARBA" id="ARBA00022475"/>
    </source>
</evidence>
<protein>
    <submittedName>
        <fullName evidence="9">Biopolymer transporter ExbD</fullName>
    </submittedName>
</protein>
<proteinExistence type="inferred from homology"/>
<evidence type="ECO:0000256" key="4">
    <source>
        <dbReference type="ARBA" id="ARBA00022692"/>
    </source>
</evidence>
<name>A0A2W4UH13_9CYAN</name>
<evidence type="ECO:0000313" key="10">
    <source>
        <dbReference type="Proteomes" id="UP000249354"/>
    </source>
</evidence>
<dbReference type="GO" id="GO:0015031">
    <property type="term" value="P:protein transport"/>
    <property type="evidence" value="ECO:0007669"/>
    <property type="project" value="UniProtKB-KW"/>
</dbReference>
<comment type="caution">
    <text evidence="9">The sequence shown here is derived from an EMBL/GenBank/DDBJ whole genome shotgun (WGS) entry which is preliminary data.</text>
</comment>
<dbReference type="EMBL" id="QBMC01000055">
    <property type="protein sequence ID" value="PZO18390.1"/>
    <property type="molecule type" value="Genomic_DNA"/>
</dbReference>
<accession>A0A2W4UH13</accession>
<evidence type="ECO:0000256" key="8">
    <source>
        <dbReference type="SAM" id="Phobius"/>
    </source>
</evidence>
<sequence length="141" mass="15358">MRVIDNEIEEPLSINILPMIDVIFAILAFFIISTLFLTRAEGFPVDLPEAETSQPQQQADITVTIKNNGDIFLDKESVSLNALANKVESQLGTNQKALVTVQADKRIDYGQVIAVMDKLRTVEGANLGMATEQPAPAGISE</sequence>
<keyword evidence="3" id="KW-1003">Cell membrane</keyword>
<keyword evidence="7" id="KW-0653">Protein transport</keyword>
<feature type="transmembrane region" description="Helical" evidence="8">
    <location>
        <begin position="12"/>
        <end position="37"/>
    </location>
</feature>